<feature type="domain" description="Histone deacetylase complex subunit SAP30 Sin3 binding" evidence="8">
    <location>
        <begin position="179"/>
        <end position="214"/>
    </location>
</feature>
<evidence type="ECO:0000256" key="4">
    <source>
        <dbReference type="ARBA" id="ARBA00023015"/>
    </source>
</evidence>
<dbReference type="Gene3D" id="6.10.160.20">
    <property type="match status" value="1"/>
</dbReference>
<dbReference type="OrthoDB" id="510958at2759"/>
<comment type="similarity">
    <text evidence="2">Belongs to the SAP30 family.</text>
</comment>
<comment type="subcellular location">
    <subcellularLocation>
        <location evidence="1">Nucleus</location>
    </subcellularLocation>
</comment>
<dbReference type="EMBL" id="QUQM01000001">
    <property type="protein sequence ID" value="KAA8650704.1"/>
    <property type="molecule type" value="Genomic_DNA"/>
</dbReference>
<dbReference type="InterPro" id="IPR025718">
    <property type="entry name" value="SAP30_Sin3-bd"/>
</dbReference>
<dbReference type="STRING" id="1220188.A0A4S3J1T0"/>
<keyword evidence="6" id="KW-0539">Nucleus</keyword>
<keyword evidence="5" id="KW-0804">Transcription</keyword>
<evidence type="ECO:0000313" key="12">
    <source>
        <dbReference type="Proteomes" id="UP000324241"/>
    </source>
</evidence>
<dbReference type="Proteomes" id="UP000308092">
    <property type="component" value="Unassembled WGS sequence"/>
</dbReference>
<feature type="compositionally biased region" description="Polar residues" evidence="7">
    <location>
        <begin position="1"/>
        <end position="12"/>
    </location>
</feature>
<evidence type="ECO:0000256" key="2">
    <source>
        <dbReference type="ARBA" id="ARBA00006283"/>
    </source>
</evidence>
<proteinExistence type="inferred from homology"/>
<feature type="compositionally biased region" description="Polar residues" evidence="7">
    <location>
        <begin position="36"/>
        <end position="47"/>
    </location>
</feature>
<evidence type="ECO:0000313" key="9">
    <source>
        <dbReference type="EMBL" id="KAA8650704.1"/>
    </source>
</evidence>
<protein>
    <recommendedName>
        <fullName evidence="8">Histone deacetylase complex subunit SAP30 Sin3 binding domain-containing protein</fullName>
    </recommendedName>
</protein>
<feature type="compositionally biased region" description="Basic and acidic residues" evidence="7">
    <location>
        <begin position="13"/>
        <end position="28"/>
    </location>
</feature>
<reference evidence="10 11" key="1">
    <citation type="submission" date="2019-03" db="EMBL/GenBank/DDBJ databases">
        <title>The genome sequence of a newly discovered highly antifungal drug resistant Aspergillus species, Aspergillus tanneri NIH 1004.</title>
        <authorList>
            <person name="Mounaud S."/>
            <person name="Singh I."/>
            <person name="Joardar V."/>
            <person name="Pakala S."/>
            <person name="Pakala S."/>
            <person name="Venepally P."/>
            <person name="Hoover J."/>
            <person name="Nierman W."/>
            <person name="Chung J."/>
            <person name="Losada L."/>
        </authorList>
    </citation>
    <scope>NUCLEOTIDE SEQUENCE [LARGE SCALE GENOMIC DNA]</scope>
    <source>
        <strain evidence="10 11">NIH1004</strain>
    </source>
</reference>
<dbReference type="InterPro" id="IPR038291">
    <property type="entry name" value="SAP30_C_sf"/>
</dbReference>
<feature type="region of interest" description="Disordered" evidence="7">
    <location>
        <begin position="1"/>
        <end position="70"/>
    </location>
</feature>
<organism evidence="10 11">
    <name type="scientific">Aspergillus tanneri</name>
    <dbReference type="NCBI Taxonomy" id="1220188"/>
    <lineage>
        <taxon>Eukaryota</taxon>
        <taxon>Fungi</taxon>
        <taxon>Dikarya</taxon>
        <taxon>Ascomycota</taxon>
        <taxon>Pezizomycotina</taxon>
        <taxon>Eurotiomycetes</taxon>
        <taxon>Eurotiomycetidae</taxon>
        <taxon>Eurotiales</taxon>
        <taxon>Aspergillaceae</taxon>
        <taxon>Aspergillus</taxon>
        <taxon>Aspergillus subgen. Circumdati</taxon>
    </lineage>
</organism>
<name>A0A4S3J1T0_9EURO</name>
<dbReference type="AlphaFoldDB" id="A0A4S3J1T0"/>
<keyword evidence="11" id="KW-1185">Reference proteome</keyword>
<dbReference type="EMBL" id="SOSA01001004">
    <property type="protein sequence ID" value="THC87888.1"/>
    <property type="molecule type" value="Genomic_DNA"/>
</dbReference>
<keyword evidence="4" id="KW-0805">Transcription regulation</keyword>
<feature type="region of interest" description="Disordered" evidence="7">
    <location>
        <begin position="118"/>
        <end position="165"/>
    </location>
</feature>
<evidence type="ECO:0000259" key="8">
    <source>
        <dbReference type="Pfam" id="PF13867"/>
    </source>
</evidence>
<reference evidence="9 12" key="2">
    <citation type="submission" date="2019-08" db="EMBL/GenBank/DDBJ databases">
        <title>The genome sequence of a newly discovered highly antifungal drug resistant Aspergillus species, Aspergillus tanneri NIH 1004.</title>
        <authorList>
            <person name="Mounaud S."/>
            <person name="Singh I."/>
            <person name="Joardar V."/>
            <person name="Pakala S."/>
            <person name="Pakala S."/>
            <person name="Venepally P."/>
            <person name="Chung J.K."/>
            <person name="Losada L."/>
            <person name="Nierman W.C."/>
        </authorList>
    </citation>
    <scope>NUCLEOTIDE SEQUENCE [LARGE SCALE GENOMIC DNA]</scope>
    <source>
        <strain evidence="9 12">NIH1004</strain>
    </source>
</reference>
<dbReference type="Proteomes" id="UP000324241">
    <property type="component" value="Unassembled WGS sequence"/>
</dbReference>
<evidence type="ECO:0000313" key="11">
    <source>
        <dbReference type="Proteomes" id="UP000308092"/>
    </source>
</evidence>
<dbReference type="GO" id="GO:0005634">
    <property type="term" value="C:nucleus"/>
    <property type="evidence" value="ECO:0007669"/>
    <property type="project" value="UniProtKB-SubCell"/>
</dbReference>
<gene>
    <name evidence="9" type="ORF">ATNIH1004_003392</name>
    <name evidence="10" type="ORF">EYZ11_012666</name>
</gene>
<keyword evidence="3" id="KW-0678">Repressor</keyword>
<evidence type="ECO:0000256" key="5">
    <source>
        <dbReference type="ARBA" id="ARBA00023163"/>
    </source>
</evidence>
<dbReference type="InterPro" id="IPR024145">
    <property type="entry name" value="His_deAcase_SAP30/SAP30L"/>
</dbReference>
<sequence length="228" mass="25305">MAPPRQRTTAVQDDSRSEGSSTTREHKTTTAKGRKGNTSLASTSVSSREAKHLPNITSAPAGDEPDTQPKLHWTEMPLEMLHSYRHAYKLPCPSAFNSEYSRLLLSKGIGLRSPTSIAAQRAHLSQSDKDPKPNGSNSTKKTLHTSTDRRNGTAAKYSSSQQNRHAIDEKTALNNICSQDRVSKNQLALAVRKHFSSAGLAEQEAIARFLYKVREEGRGRHFRLRFQP</sequence>
<evidence type="ECO:0000256" key="3">
    <source>
        <dbReference type="ARBA" id="ARBA00022491"/>
    </source>
</evidence>
<accession>A0A4S3J1T0</accession>
<dbReference type="GeneID" id="54326094"/>
<dbReference type="RefSeq" id="XP_033430065.1">
    <property type="nucleotide sequence ID" value="XM_033568070.1"/>
</dbReference>
<evidence type="ECO:0000256" key="6">
    <source>
        <dbReference type="ARBA" id="ARBA00023242"/>
    </source>
</evidence>
<dbReference type="VEuPathDB" id="FungiDB:EYZ11_012666"/>
<dbReference type="PANTHER" id="PTHR13286">
    <property type="entry name" value="SAP30"/>
    <property type="match status" value="1"/>
</dbReference>
<evidence type="ECO:0000313" key="10">
    <source>
        <dbReference type="EMBL" id="THC87888.1"/>
    </source>
</evidence>
<dbReference type="PANTHER" id="PTHR13286:SF23">
    <property type="entry name" value="HISTONE DEACETYLASE COMPLEX SUBUNIT SAP30 SIN3 BINDING DOMAIN-CONTAINING PROTEIN"/>
    <property type="match status" value="1"/>
</dbReference>
<dbReference type="Pfam" id="PF13867">
    <property type="entry name" value="SAP30_Sin3_bdg"/>
    <property type="match status" value="1"/>
</dbReference>
<evidence type="ECO:0000256" key="1">
    <source>
        <dbReference type="ARBA" id="ARBA00004123"/>
    </source>
</evidence>
<comment type="caution">
    <text evidence="10">The sequence shown here is derived from an EMBL/GenBank/DDBJ whole genome shotgun (WGS) entry which is preliminary data.</text>
</comment>
<evidence type="ECO:0000256" key="7">
    <source>
        <dbReference type="SAM" id="MobiDB-lite"/>
    </source>
</evidence>